<keyword evidence="1" id="KW-0175">Coiled coil</keyword>
<evidence type="ECO:0000256" key="1">
    <source>
        <dbReference type="SAM" id="Coils"/>
    </source>
</evidence>
<evidence type="ECO:0000313" key="4">
    <source>
        <dbReference type="Proteomes" id="UP000249204"/>
    </source>
</evidence>
<feature type="transmembrane region" description="Helical" evidence="2">
    <location>
        <begin position="262"/>
        <end position="280"/>
    </location>
</feature>
<dbReference type="EMBL" id="QKWW01000047">
    <property type="protein sequence ID" value="PZT54504.1"/>
    <property type="molecule type" value="Genomic_DNA"/>
</dbReference>
<proteinExistence type="predicted"/>
<keyword evidence="2" id="KW-0812">Transmembrane</keyword>
<name>A0A2W6NEV1_9BACL</name>
<sequence length="295" mass="32938">MVGGMSMKRRSISKAGLLAVALMALLLWTNVTNQVSAQSDESNPNRNQEKSSKYTISQLNEEAAVLYRRALENNIEEVRASILRISSSLQHISFEGQTSVEGIHALSETIVEVKEAAVKLQADKQLLQESSAKLRLAADSLAHPMKPLWLQYYKIIKDDLDALSLAANQNQSPTTLANQYLVLEQHYETIRPAAMIRLEPHQIAQVDAWLSHIKGLTHAKQPDAAQLRSMTAHGEELVNQLFGREKDESAFVPFVQGPDRRAAGLVISSVIVAALSYAGYRKYRAQQQDIFTYRR</sequence>
<protein>
    <recommendedName>
        <fullName evidence="5">Sporulation protein</fullName>
    </recommendedName>
</protein>
<evidence type="ECO:0000256" key="2">
    <source>
        <dbReference type="SAM" id="Phobius"/>
    </source>
</evidence>
<keyword evidence="2" id="KW-1133">Transmembrane helix</keyword>
<comment type="caution">
    <text evidence="3">The sequence shown here is derived from an EMBL/GenBank/DDBJ whole genome shotgun (WGS) entry which is preliminary data.</text>
</comment>
<keyword evidence="2" id="KW-0472">Membrane</keyword>
<evidence type="ECO:0000313" key="3">
    <source>
        <dbReference type="EMBL" id="PZT54504.1"/>
    </source>
</evidence>
<dbReference type="Pfam" id="PF09577">
    <property type="entry name" value="Spore_YpjB"/>
    <property type="match status" value="1"/>
</dbReference>
<reference evidence="3 4" key="1">
    <citation type="submission" date="2018-06" db="EMBL/GenBank/DDBJ databases">
        <title>Isolation of heavy metals resistant Paenibacillus silvae NC2 from Gold-Copper mine in ZiJin, China.</title>
        <authorList>
            <person name="Xu J."/>
            <person name="Mazhar H.S."/>
            <person name="Rensing C."/>
        </authorList>
    </citation>
    <scope>NUCLEOTIDE SEQUENCE [LARGE SCALE GENOMIC DNA]</scope>
    <source>
        <strain evidence="3 4">NC2</strain>
    </source>
</reference>
<dbReference type="Proteomes" id="UP000249204">
    <property type="component" value="Unassembled WGS sequence"/>
</dbReference>
<gene>
    <name evidence="3" type="ORF">DN757_17020</name>
</gene>
<feature type="coiled-coil region" evidence="1">
    <location>
        <begin position="103"/>
        <end position="130"/>
    </location>
</feature>
<evidence type="ECO:0008006" key="5">
    <source>
        <dbReference type="Google" id="ProtNLM"/>
    </source>
</evidence>
<dbReference type="AlphaFoldDB" id="A0A2W6NEV1"/>
<organism evidence="3 4">
    <name type="scientific">Paenibacillus silvae</name>
    <dbReference type="NCBI Taxonomy" id="1325358"/>
    <lineage>
        <taxon>Bacteria</taxon>
        <taxon>Bacillati</taxon>
        <taxon>Bacillota</taxon>
        <taxon>Bacilli</taxon>
        <taxon>Bacillales</taxon>
        <taxon>Paenibacillaceae</taxon>
        <taxon>Paenibacillus</taxon>
    </lineage>
</organism>
<accession>A0A2W6NEV1</accession>
<dbReference type="InterPro" id="IPR014231">
    <property type="entry name" value="Spore_YpjB"/>
</dbReference>